<organism evidence="11 12">
    <name type="scientific">Fusarium oligoseptatum</name>
    <dbReference type="NCBI Taxonomy" id="2604345"/>
    <lineage>
        <taxon>Eukaryota</taxon>
        <taxon>Fungi</taxon>
        <taxon>Dikarya</taxon>
        <taxon>Ascomycota</taxon>
        <taxon>Pezizomycotina</taxon>
        <taxon>Sordariomycetes</taxon>
        <taxon>Hypocreomycetidae</taxon>
        <taxon>Hypocreales</taxon>
        <taxon>Nectriaceae</taxon>
        <taxon>Fusarium</taxon>
        <taxon>Fusarium solani species complex</taxon>
    </lineage>
</organism>
<dbReference type="Gene3D" id="1.10.510.10">
    <property type="entry name" value="Transferase(Phosphotransferase) domain 1"/>
    <property type="match status" value="2"/>
</dbReference>
<feature type="domain" description="Protein kinase" evidence="10">
    <location>
        <begin position="27"/>
        <end position="265"/>
    </location>
</feature>
<dbReference type="InterPro" id="IPR051334">
    <property type="entry name" value="SRPK"/>
</dbReference>
<sequence length="265" mass="30429">MEEERLPFYKREDYYPMRIGQVLQNRYQVVAKLGYGTGSTVWLSRDLINQKYWVLKVHINTIQRNQELHVYRHLSGFTTDHPGREYVRQFHDSFKLKGPHGEHDVVVMTPLGMSLRTLQELQKDHVFQQSLTTTALSQALLGLNYLHEADVIHTDLHSDNLLVAITDNGILSTARIGKVHRGNAMPMVYRAPEVILGMTWGNAVDIWSTGLLAWDLLEKEGLFRVYDHDSQEQNDAHHVAALTALLGPPPPEFLKRSEKDKQILE</sequence>
<dbReference type="SUPFAM" id="SSF56112">
    <property type="entry name" value="Protein kinase-like (PK-like)"/>
    <property type="match status" value="1"/>
</dbReference>
<dbReference type="InterPro" id="IPR000719">
    <property type="entry name" value="Prot_kinase_dom"/>
</dbReference>
<evidence type="ECO:0000256" key="6">
    <source>
        <dbReference type="ARBA" id="ARBA00022840"/>
    </source>
</evidence>
<keyword evidence="6 9" id="KW-0067">ATP-binding</keyword>
<dbReference type="Gene3D" id="3.30.200.20">
    <property type="entry name" value="Phosphorylase Kinase, domain 1"/>
    <property type="match status" value="1"/>
</dbReference>
<evidence type="ECO:0000256" key="1">
    <source>
        <dbReference type="ARBA" id="ARBA00012513"/>
    </source>
</evidence>
<protein>
    <recommendedName>
        <fullName evidence="1">non-specific serine/threonine protein kinase</fullName>
        <ecNumber evidence="1">2.7.11.1</ecNumber>
    </recommendedName>
</protein>
<dbReference type="GO" id="GO:0005634">
    <property type="term" value="C:nucleus"/>
    <property type="evidence" value="ECO:0007669"/>
    <property type="project" value="TreeGrafter"/>
</dbReference>
<keyword evidence="5" id="KW-0418">Kinase</keyword>
<evidence type="ECO:0000256" key="2">
    <source>
        <dbReference type="ARBA" id="ARBA00022527"/>
    </source>
</evidence>
<dbReference type="EMBL" id="NKCK01000122">
    <property type="protein sequence ID" value="RSL97797.1"/>
    <property type="molecule type" value="Genomic_DNA"/>
</dbReference>
<dbReference type="GO" id="GO:0004674">
    <property type="term" value="F:protein serine/threonine kinase activity"/>
    <property type="evidence" value="ECO:0007669"/>
    <property type="project" value="UniProtKB-KW"/>
</dbReference>
<dbReference type="GO" id="GO:0005524">
    <property type="term" value="F:ATP binding"/>
    <property type="evidence" value="ECO:0007669"/>
    <property type="project" value="UniProtKB-UniRule"/>
</dbReference>
<proteinExistence type="predicted"/>
<evidence type="ECO:0000313" key="12">
    <source>
        <dbReference type="Proteomes" id="UP000287144"/>
    </source>
</evidence>
<evidence type="ECO:0000256" key="7">
    <source>
        <dbReference type="ARBA" id="ARBA00047899"/>
    </source>
</evidence>
<evidence type="ECO:0000256" key="5">
    <source>
        <dbReference type="ARBA" id="ARBA00022777"/>
    </source>
</evidence>
<comment type="catalytic activity">
    <reaction evidence="8">
        <text>L-seryl-[protein] + ATP = O-phospho-L-seryl-[protein] + ADP + H(+)</text>
        <dbReference type="Rhea" id="RHEA:17989"/>
        <dbReference type="Rhea" id="RHEA-COMP:9863"/>
        <dbReference type="Rhea" id="RHEA-COMP:11604"/>
        <dbReference type="ChEBI" id="CHEBI:15378"/>
        <dbReference type="ChEBI" id="CHEBI:29999"/>
        <dbReference type="ChEBI" id="CHEBI:30616"/>
        <dbReference type="ChEBI" id="CHEBI:83421"/>
        <dbReference type="ChEBI" id="CHEBI:456216"/>
        <dbReference type="EC" id="2.7.11.1"/>
    </reaction>
</comment>
<dbReference type="GO" id="GO:0000245">
    <property type="term" value="P:spliceosomal complex assembly"/>
    <property type="evidence" value="ECO:0007669"/>
    <property type="project" value="TreeGrafter"/>
</dbReference>
<accession>A0A428T740</accession>
<gene>
    <name evidence="11" type="ORF">CEP52_010703</name>
</gene>
<name>A0A428T740_9HYPO</name>
<evidence type="ECO:0000256" key="9">
    <source>
        <dbReference type="PROSITE-ProRule" id="PRU10141"/>
    </source>
</evidence>
<comment type="catalytic activity">
    <reaction evidence="7">
        <text>L-threonyl-[protein] + ATP = O-phospho-L-threonyl-[protein] + ADP + H(+)</text>
        <dbReference type="Rhea" id="RHEA:46608"/>
        <dbReference type="Rhea" id="RHEA-COMP:11060"/>
        <dbReference type="Rhea" id="RHEA-COMP:11605"/>
        <dbReference type="ChEBI" id="CHEBI:15378"/>
        <dbReference type="ChEBI" id="CHEBI:30013"/>
        <dbReference type="ChEBI" id="CHEBI:30616"/>
        <dbReference type="ChEBI" id="CHEBI:61977"/>
        <dbReference type="ChEBI" id="CHEBI:456216"/>
        <dbReference type="EC" id="2.7.11.1"/>
    </reaction>
</comment>
<evidence type="ECO:0000256" key="3">
    <source>
        <dbReference type="ARBA" id="ARBA00022679"/>
    </source>
</evidence>
<keyword evidence="2" id="KW-0723">Serine/threonine-protein kinase</keyword>
<dbReference type="Pfam" id="PF00069">
    <property type="entry name" value="Pkinase"/>
    <property type="match status" value="1"/>
</dbReference>
<dbReference type="GO" id="GO:0050684">
    <property type="term" value="P:regulation of mRNA processing"/>
    <property type="evidence" value="ECO:0007669"/>
    <property type="project" value="TreeGrafter"/>
</dbReference>
<dbReference type="PROSITE" id="PS00107">
    <property type="entry name" value="PROTEIN_KINASE_ATP"/>
    <property type="match status" value="1"/>
</dbReference>
<comment type="caution">
    <text evidence="11">The sequence shown here is derived from an EMBL/GenBank/DDBJ whole genome shotgun (WGS) entry which is preliminary data.</text>
</comment>
<dbReference type="GO" id="GO:0005737">
    <property type="term" value="C:cytoplasm"/>
    <property type="evidence" value="ECO:0007669"/>
    <property type="project" value="TreeGrafter"/>
</dbReference>
<dbReference type="PANTHER" id="PTHR47634:SF9">
    <property type="entry name" value="PROTEIN KINASE DOMAIN-CONTAINING PROTEIN-RELATED"/>
    <property type="match status" value="1"/>
</dbReference>
<feature type="binding site" evidence="9">
    <location>
        <position position="56"/>
    </location>
    <ligand>
        <name>ATP</name>
        <dbReference type="ChEBI" id="CHEBI:30616"/>
    </ligand>
</feature>
<dbReference type="AlphaFoldDB" id="A0A428T740"/>
<evidence type="ECO:0000256" key="8">
    <source>
        <dbReference type="ARBA" id="ARBA00048679"/>
    </source>
</evidence>
<reference evidence="11 12" key="1">
    <citation type="submission" date="2017-06" db="EMBL/GenBank/DDBJ databases">
        <title>Comparative genomic analysis of Ambrosia Fusariam Clade fungi.</title>
        <authorList>
            <person name="Stajich J.E."/>
            <person name="Carrillo J."/>
            <person name="Kijimoto T."/>
            <person name="Eskalen A."/>
            <person name="O'Donnell K."/>
            <person name="Kasson M."/>
        </authorList>
    </citation>
    <scope>NUCLEOTIDE SEQUENCE [LARGE SCALE GENOMIC DNA]</scope>
    <source>
        <strain evidence="11 12">NRRL62579</strain>
    </source>
</reference>
<keyword evidence="3" id="KW-0808">Transferase</keyword>
<dbReference type="InterPro" id="IPR017441">
    <property type="entry name" value="Protein_kinase_ATP_BS"/>
</dbReference>
<evidence type="ECO:0000256" key="4">
    <source>
        <dbReference type="ARBA" id="ARBA00022741"/>
    </source>
</evidence>
<dbReference type="SMART" id="SM00220">
    <property type="entry name" value="S_TKc"/>
    <property type="match status" value="1"/>
</dbReference>
<dbReference type="Proteomes" id="UP000287144">
    <property type="component" value="Unassembled WGS sequence"/>
</dbReference>
<evidence type="ECO:0000259" key="10">
    <source>
        <dbReference type="PROSITE" id="PS50011"/>
    </source>
</evidence>
<keyword evidence="12" id="KW-1185">Reference proteome</keyword>
<dbReference type="PANTHER" id="PTHR47634">
    <property type="entry name" value="PROTEIN KINASE DOMAIN-CONTAINING PROTEIN-RELATED"/>
    <property type="match status" value="1"/>
</dbReference>
<evidence type="ECO:0000313" key="11">
    <source>
        <dbReference type="EMBL" id="RSL97797.1"/>
    </source>
</evidence>
<dbReference type="PROSITE" id="PS50011">
    <property type="entry name" value="PROTEIN_KINASE_DOM"/>
    <property type="match status" value="1"/>
</dbReference>
<dbReference type="InterPro" id="IPR011009">
    <property type="entry name" value="Kinase-like_dom_sf"/>
</dbReference>
<dbReference type="EC" id="2.7.11.1" evidence="1"/>
<keyword evidence="4 9" id="KW-0547">Nucleotide-binding</keyword>